<feature type="compositionally biased region" description="Low complexity" evidence="1">
    <location>
        <begin position="76"/>
        <end position="91"/>
    </location>
</feature>
<feature type="domain" description="Putative regulatory protein FmdB zinc ribbon" evidence="2">
    <location>
        <begin position="1"/>
        <end position="41"/>
    </location>
</feature>
<evidence type="ECO:0000256" key="1">
    <source>
        <dbReference type="SAM" id="MobiDB-lite"/>
    </source>
</evidence>
<name>A0A810N071_9ACTN</name>
<dbReference type="KEGG" id="pry:Prubr_32610"/>
<dbReference type="AlphaFoldDB" id="A0A810N071"/>
<dbReference type="RefSeq" id="WP_212826223.1">
    <property type="nucleotide sequence ID" value="NZ_AP023359.1"/>
</dbReference>
<feature type="compositionally biased region" description="Low complexity" evidence="1">
    <location>
        <begin position="58"/>
        <end position="69"/>
    </location>
</feature>
<dbReference type="EMBL" id="AP023359">
    <property type="protein sequence ID" value="BCJ66240.1"/>
    <property type="molecule type" value="Genomic_DNA"/>
</dbReference>
<sequence length="127" mass="12466">MPTYQYACTACGHQLEAVQSFADEPLTECPACEGRLRKLFNSVGIVFKGSGFYRTDSRSGSGSADSSTSGKPAKTESSGSSDAGAKSSGSKDSGGSGSKEKSSSSTTASSGSTSSSGGSTSSGGAST</sequence>
<dbReference type="PANTHER" id="PTHR34404:SF2">
    <property type="entry name" value="CONSERVED SERINE RICH PROTEIN"/>
    <property type="match status" value="1"/>
</dbReference>
<dbReference type="PANTHER" id="PTHR34404">
    <property type="entry name" value="REGULATORY PROTEIN, FMDB FAMILY"/>
    <property type="match status" value="1"/>
</dbReference>
<dbReference type="SMART" id="SM00834">
    <property type="entry name" value="CxxC_CXXC_SSSS"/>
    <property type="match status" value="1"/>
</dbReference>
<proteinExistence type="predicted"/>
<reference evidence="3" key="1">
    <citation type="submission" date="2020-08" db="EMBL/GenBank/DDBJ databases">
        <title>Whole genome shotgun sequence of Polymorphospora rubra NBRC 101157.</title>
        <authorList>
            <person name="Komaki H."/>
            <person name="Tamura T."/>
        </authorList>
    </citation>
    <scope>NUCLEOTIDE SEQUENCE</scope>
    <source>
        <strain evidence="3">NBRC 101157</strain>
    </source>
</reference>
<evidence type="ECO:0000259" key="2">
    <source>
        <dbReference type="SMART" id="SM00834"/>
    </source>
</evidence>
<accession>A0A810N071</accession>
<organism evidence="3 4">
    <name type="scientific">Polymorphospora rubra</name>
    <dbReference type="NCBI Taxonomy" id="338584"/>
    <lineage>
        <taxon>Bacteria</taxon>
        <taxon>Bacillati</taxon>
        <taxon>Actinomycetota</taxon>
        <taxon>Actinomycetes</taxon>
        <taxon>Micromonosporales</taxon>
        <taxon>Micromonosporaceae</taxon>
        <taxon>Polymorphospora</taxon>
    </lineage>
</organism>
<protein>
    <recommendedName>
        <fullName evidence="2">Putative regulatory protein FmdB zinc ribbon domain-containing protein</fullName>
    </recommendedName>
</protein>
<keyword evidence="4" id="KW-1185">Reference proteome</keyword>
<feature type="compositionally biased region" description="Low complexity" evidence="1">
    <location>
        <begin position="103"/>
        <end position="127"/>
    </location>
</feature>
<evidence type="ECO:0000313" key="3">
    <source>
        <dbReference type="EMBL" id="BCJ66240.1"/>
    </source>
</evidence>
<feature type="region of interest" description="Disordered" evidence="1">
    <location>
        <begin position="51"/>
        <end position="127"/>
    </location>
</feature>
<evidence type="ECO:0000313" key="4">
    <source>
        <dbReference type="Proteomes" id="UP000680866"/>
    </source>
</evidence>
<dbReference type="NCBIfam" id="TIGR02605">
    <property type="entry name" value="CxxC_CxxC_SSSS"/>
    <property type="match status" value="1"/>
</dbReference>
<gene>
    <name evidence="3" type="ORF">Prubr_32610</name>
</gene>
<dbReference type="Pfam" id="PF09723">
    <property type="entry name" value="Zn_ribbon_8"/>
    <property type="match status" value="1"/>
</dbReference>
<dbReference type="Proteomes" id="UP000680866">
    <property type="component" value="Chromosome"/>
</dbReference>
<dbReference type="InterPro" id="IPR013429">
    <property type="entry name" value="Regulatory_FmdB_Zinc_ribbon"/>
</dbReference>